<reference evidence="1 2" key="1">
    <citation type="submission" date="2018-11" db="EMBL/GenBank/DDBJ databases">
        <authorList>
            <consortium name="Pathogen Informatics"/>
        </authorList>
    </citation>
    <scope>NUCLEOTIDE SEQUENCE [LARGE SCALE GENOMIC DNA]</scope>
    <source>
        <strain evidence="1 2">Zambia</strain>
    </source>
</reference>
<name>A0A3P8D5P6_9TREM</name>
<organism evidence="1 2">
    <name type="scientific">Schistosoma margrebowiei</name>
    <dbReference type="NCBI Taxonomy" id="48269"/>
    <lineage>
        <taxon>Eukaryota</taxon>
        <taxon>Metazoa</taxon>
        <taxon>Spiralia</taxon>
        <taxon>Lophotrochozoa</taxon>
        <taxon>Platyhelminthes</taxon>
        <taxon>Trematoda</taxon>
        <taxon>Digenea</taxon>
        <taxon>Strigeidida</taxon>
        <taxon>Schistosomatoidea</taxon>
        <taxon>Schistosomatidae</taxon>
        <taxon>Schistosoma</taxon>
    </lineage>
</organism>
<evidence type="ECO:0000313" key="2">
    <source>
        <dbReference type="Proteomes" id="UP000277204"/>
    </source>
</evidence>
<evidence type="ECO:0000313" key="1">
    <source>
        <dbReference type="EMBL" id="VDP46667.1"/>
    </source>
</evidence>
<proteinExistence type="predicted"/>
<keyword evidence="2" id="KW-1185">Reference proteome</keyword>
<sequence>MLYGAETSRTTTTIINNVQVFINNYLRKKLNVRWLDTISNSLLWDRINQLQAEEEMMMTLGVDRTYIEEIIKLYHKSGAHMES</sequence>
<dbReference type="Proteomes" id="UP000277204">
    <property type="component" value="Unassembled WGS sequence"/>
</dbReference>
<accession>A0A3P8D5P6</accession>
<dbReference type="EMBL" id="UZAI01019630">
    <property type="protein sequence ID" value="VDP46667.1"/>
    <property type="molecule type" value="Genomic_DNA"/>
</dbReference>
<protein>
    <submittedName>
        <fullName evidence="1">Uncharacterized protein</fullName>
    </submittedName>
</protein>
<dbReference type="AlphaFoldDB" id="A0A3P8D5P6"/>
<gene>
    <name evidence="1" type="ORF">SMRZ_LOCUS23304</name>
</gene>